<feature type="compositionally biased region" description="Basic and acidic residues" evidence="2">
    <location>
        <begin position="62"/>
        <end position="71"/>
    </location>
</feature>
<dbReference type="EMBL" id="PJQM01003278">
    <property type="protein sequence ID" value="RCH89745.1"/>
    <property type="molecule type" value="Genomic_DNA"/>
</dbReference>
<dbReference type="PANTHER" id="PTHR28260">
    <property type="entry name" value="SPINDLE POLE BODY COMPONENT SPC105"/>
    <property type="match status" value="1"/>
</dbReference>
<dbReference type="GO" id="GO:0034501">
    <property type="term" value="P:protein localization to kinetochore"/>
    <property type="evidence" value="ECO:0007669"/>
    <property type="project" value="TreeGrafter"/>
</dbReference>
<proteinExistence type="predicted"/>
<evidence type="ECO:0000256" key="2">
    <source>
        <dbReference type="SAM" id="MobiDB-lite"/>
    </source>
</evidence>
<dbReference type="InterPro" id="IPR033338">
    <property type="entry name" value="Spc105/Spc7"/>
</dbReference>
<feature type="non-terminal residue" evidence="3">
    <location>
        <position position="1"/>
    </location>
</feature>
<protein>
    <submittedName>
        <fullName evidence="3">Uncharacterized protein</fullName>
    </submittedName>
</protein>
<comment type="caution">
    <text evidence="3">The sequence shown here is derived from an EMBL/GenBank/DDBJ whole genome shotgun (WGS) entry which is preliminary data.</text>
</comment>
<dbReference type="STRING" id="4846.A0A367JIN1"/>
<feature type="region of interest" description="Disordered" evidence="2">
    <location>
        <begin position="1"/>
        <end position="78"/>
    </location>
</feature>
<evidence type="ECO:0000313" key="3">
    <source>
        <dbReference type="EMBL" id="RCH89745.1"/>
    </source>
</evidence>
<accession>A0A367JIN1</accession>
<reference evidence="3 4" key="1">
    <citation type="journal article" date="2018" name="G3 (Bethesda)">
        <title>Phylogenetic and Phylogenomic Definition of Rhizopus Species.</title>
        <authorList>
            <person name="Gryganskyi A.P."/>
            <person name="Golan J."/>
            <person name="Dolatabadi S."/>
            <person name="Mondo S."/>
            <person name="Robb S."/>
            <person name="Idnurm A."/>
            <person name="Muszewska A."/>
            <person name="Steczkiewicz K."/>
            <person name="Masonjones S."/>
            <person name="Liao H.L."/>
            <person name="Gajdeczka M.T."/>
            <person name="Anike F."/>
            <person name="Vuek A."/>
            <person name="Anishchenko I.M."/>
            <person name="Voigt K."/>
            <person name="de Hoog G.S."/>
            <person name="Smith M.E."/>
            <person name="Heitman J."/>
            <person name="Vilgalys R."/>
            <person name="Stajich J.E."/>
        </authorList>
    </citation>
    <scope>NUCLEOTIDE SEQUENCE [LARGE SCALE GENOMIC DNA]</scope>
    <source>
        <strain evidence="3 4">LSU 92-RS-03</strain>
    </source>
</reference>
<gene>
    <name evidence="3" type="ORF">CU098_000351</name>
</gene>
<evidence type="ECO:0000313" key="4">
    <source>
        <dbReference type="Proteomes" id="UP000253551"/>
    </source>
</evidence>
<dbReference type="PANTHER" id="PTHR28260:SF1">
    <property type="entry name" value="SPINDLE POLE BODY COMPONENT SPC105"/>
    <property type="match status" value="1"/>
</dbReference>
<name>A0A367JIN1_RHIST</name>
<keyword evidence="4" id="KW-1185">Reference proteome</keyword>
<organism evidence="3 4">
    <name type="scientific">Rhizopus stolonifer</name>
    <name type="common">Rhizopus nigricans</name>
    <dbReference type="NCBI Taxonomy" id="4846"/>
    <lineage>
        <taxon>Eukaryota</taxon>
        <taxon>Fungi</taxon>
        <taxon>Fungi incertae sedis</taxon>
        <taxon>Mucoromycota</taxon>
        <taxon>Mucoromycotina</taxon>
        <taxon>Mucoromycetes</taxon>
        <taxon>Mucorales</taxon>
        <taxon>Mucorineae</taxon>
        <taxon>Rhizopodaceae</taxon>
        <taxon>Rhizopus</taxon>
    </lineage>
</organism>
<dbReference type="GO" id="GO:0000776">
    <property type="term" value="C:kinetochore"/>
    <property type="evidence" value="ECO:0007669"/>
    <property type="project" value="TreeGrafter"/>
</dbReference>
<dbReference type="GO" id="GO:0007094">
    <property type="term" value="P:mitotic spindle assembly checkpoint signaling"/>
    <property type="evidence" value="ECO:0007669"/>
    <property type="project" value="TreeGrafter"/>
</dbReference>
<evidence type="ECO:0000256" key="1">
    <source>
        <dbReference type="SAM" id="Coils"/>
    </source>
</evidence>
<feature type="coiled-coil region" evidence="1">
    <location>
        <begin position="453"/>
        <end position="526"/>
    </location>
</feature>
<sequence>RLDIFGTPPRQRSNYISYEDDSDEEENPDLDISHFLVEPKNSKNPFAADDDSEDMPSTHNSFDTETKERSTGEGFDSIYDHNQDMLITRKPFDDESKIRDIDGDLEFTRNNNFEDTPNTYSLLEDERKTKDKTNAFEFSRDYSPDHISRTHNSLNDERKQRDIGDGFEFSREYNINDIPGHHNPLDQKSEMRNMVRETKDYLELEHNSESERSIFETREKEIEEQYEGDVDMDVDSREEYSNDPSHLPVTRHQLPLEDDLDMQTTQEFERDDLDMQMTQEFKKDDSNMQITQESEKDDLDMQMTQEFKEDVLDMQMTQEFKEDELDMQITQEFKKDDSNMQITQESEKVDLDIQEHAYNKTQISSKDMSMQFTQEIAVLKRPSVGEENMYTPLLRYSNSPDTTISIVQPSSEHKIQLRQQLPHLLGHQKNINDVLGKAREKERKQYGFDHIKLVKAQTEIEHQQRSIESLGLELNELEEKNSKTHEKIKKLEIYETQLRQQIFQTKQEIEDNKKVTEEDLKAVQKKHSISCTIRGWELLREDENTLEIMVGEDLKMKIDREGLQNKKPDALSFQISHKKEKELGHLIALKRGLDTLSSNETDLNKVVRRAVTYWNKLELIVDMIKDSRLHFRVQIDPLEAVEDVDSGIQYLISASNIKKETSIVVNFNIRIKDMRKFPYMDMSSIDVNVNHGHIIDAKNRFQNLMKNNGVLDIVDSVNSLFE</sequence>
<keyword evidence="1" id="KW-0175">Coiled coil</keyword>
<dbReference type="GO" id="GO:1990758">
    <property type="term" value="P:mitotic sister chromatid biorientation"/>
    <property type="evidence" value="ECO:0007669"/>
    <property type="project" value="TreeGrafter"/>
</dbReference>
<dbReference type="AlphaFoldDB" id="A0A367JIN1"/>
<dbReference type="Proteomes" id="UP000253551">
    <property type="component" value="Unassembled WGS sequence"/>
</dbReference>
<feature type="compositionally biased region" description="Acidic residues" evidence="2">
    <location>
        <begin position="18"/>
        <end position="29"/>
    </location>
</feature>
<dbReference type="OrthoDB" id="5592879at2759"/>